<name>A0A9Q8SH19_9PEZI</name>
<dbReference type="SMART" id="SM00320">
    <property type="entry name" value="WD40"/>
    <property type="match status" value="6"/>
</dbReference>
<dbReference type="InterPro" id="IPR007111">
    <property type="entry name" value="NACHT_NTPase"/>
</dbReference>
<evidence type="ECO:0000259" key="4">
    <source>
        <dbReference type="PROSITE" id="PS50837"/>
    </source>
</evidence>
<dbReference type="Pfam" id="PF01048">
    <property type="entry name" value="PNP_UDP_1"/>
    <property type="match status" value="1"/>
</dbReference>
<keyword evidence="3" id="KW-1133">Transmembrane helix</keyword>
<keyword evidence="6" id="KW-1185">Reference proteome</keyword>
<dbReference type="EMBL" id="CP019474">
    <property type="protein sequence ID" value="UQC77254.1"/>
    <property type="molecule type" value="Genomic_DNA"/>
</dbReference>
<keyword evidence="3" id="KW-0472">Membrane</keyword>
<gene>
    <name evidence="5" type="ORF">CLUP02_02721</name>
</gene>
<accession>A0A9Q8SH19</accession>
<dbReference type="InterPro" id="IPR000845">
    <property type="entry name" value="Nucleoside_phosphorylase_d"/>
</dbReference>
<dbReference type="InterPro" id="IPR027417">
    <property type="entry name" value="P-loop_NTPase"/>
</dbReference>
<dbReference type="PROSITE" id="PS50082">
    <property type="entry name" value="WD_REPEATS_2"/>
    <property type="match status" value="1"/>
</dbReference>
<dbReference type="InterPro" id="IPR011047">
    <property type="entry name" value="Quinoprotein_ADH-like_sf"/>
</dbReference>
<dbReference type="SUPFAM" id="SSF52540">
    <property type="entry name" value="P-loop containing nucleoside triphosphate hydrolases"/>
    <property type="match status" value="1"/>
</dbReference>
<dbReference type="InterPro" id="IPR053137">
    <property type="entry name" value="NLR-like"/>
</dbReference>
<dbReference type="Pfam" id="PF24883">
    <property type="entry name" value="NPHP3_N"/>
    <property type="match status" value="1"/>
</dbReference>
<dbReference type="Gene3D" id="3.40.50.1580">
    <property type="entry name" value="Nucleoside phosphorylase domain"/>
    <property type="match status" value="1"/>
</dbReference>
<dbReference type="InterPro" id="IPR015943">
    <property type="entry name" value="WD40/YVTN_repeat-like_dom_sf"/>
</dbReference>
<dbReference type="SUPFAM" id="SSF50969">
    <property type="entry name" value="YVTN repeat-like/Quinoprotein amine dehydrogenase"/>
    <property type="match status" value="1"/>
</dbReference>
<dbReference type="GeneID" id="73336761"/>
<feature type="transmembrane region" description="Helical" evidence="3">
    <location>
        <begin position="1823"/>
        <end position="1844"/>
    </location>
</feature>
<dbReference type="Gene3D" id="2.130.10.10">
    <property type="entry name" value="YVTN repeat-like/Quinoprotein amine dehydrogenase"/>
    <property type="match status" value="3"/>
</dbReference>
<sequence>MGIEEILSSYRDLDSGSSLRYWRRTRLSQTEALERELGRCVFRQLTRISNLTGNICCFDNIHDKVGDAHRVDPSGLESRSQNHEPQVQAKLVGPPLRGQLPQPNMRQAIMFDKLHLLQPMCRATSYSASSPRTSRLIAKAVGAYWGAAGILIAYHNIQSFIKHIRAPSFDQMVALHACTPEPLSSVAMSDPSIYTIGWICAIVPEFVAARLFLDEVHEEPRSLSRNDNNSYKLGRMGKHNVAIAVLPHGEYGESSAAVVARDMVRTFVNIRVGLMVGIGGGAPSPRNDVRLGDIVVSSPAEGYGGVIQYDFGKSIEDGKFEMTGFLNQPPLALRTALNMLISDLEIEGSSLEEHIVKRLKNDILKKKYGRPSSNSDKLFRSDIVYDANRSMADYCADDFVDRPERDSGSEPVVHYGLIASANQVMKDAQKRDALAKEKNVLCFEMEAAGLMNHFPCLVIRGICDYSDSHKNKQWQGYAAMAAASFAKSLVCCIPRQSLEHEQSVAKVLSSINSVKEDVIAIKDTIDHDILDKLPMAQGAEFDSYENQHEPRCHPSTRVDILRDIETWAPHATGPKLYWLSGLAGTGKSIIARTIAHEFYETNILGATFFFKRGEVDRGSASLFFGTLARQLAQRRPELSPYIVKAIKETGNICSKSMEEQFTKLVFNPLKLAALKPGEPKKLILVLDALDECSKEKDVEILLRLLIKAVCFDGCGLKLLITSRPEVAVRDACGSPNQGLYREVRLHDTPNEIVSKDISLYLRHQLTEIRNLWNARCINNQKLQLDWPGQEKIKALVDIAIPLFLFAAIACRFIRDELFGFPEEQLLKLVQTVQKGGVSDKLQETYQPVLRQFRSERTPSEQMILLGRFRAVIGAIILLEQPLSVNSIASLLGLKPSQVGGILIPLRSILDLPNEEGLEVKLFHSSFRDFLLSPVAGDFSINFKETHWRMALACLEILSKSLRYNICSLNPADRRSAIARDVLEQQLPPHTRYACRFWFHHLKYAGQLLEDEDQVHRFLQDRFLYWVEALCVLGETNRAIQMIDTLIPLVKQPKIKLYNLLEDSEMLISKYISVILEYPLQLYWSALVFSPKTSSIRHASIKSIPKCITFQRPQKSGWTPLIQNTGLRDAYERYYAVVVSPDSRLVALSGLRGDISVWSLSLGVLMTSFRMPRLHSIGPYVPVAFFKDSKRIASALQNLIHVYVAETGEELCSFRIPDGVDVVQLDVSHTSEKIAASYDNFTAAIWTMSTGRRIKLRPIDRVQRRDSSRSVSQGGSFVSFSPNSEIVATSSIRGSVHLWEALTGNCLQTFETNGPVVSQLAFVSDTNLLIVKEADGEIRTLNIDTGCWNSRVPGGENTRGPTAISHDSRPIAHQSLSDSDAISISSVDTGEHYQCLHLTSILAASPFSFHSLRPEDWVAAFSPDSKFLIVAQSNGVAIWSLSMIRKPRTLDSGMNQPIRPMSAVTTSCFIHRRASEETAQIISMDKFDDSNEVNIWSSDTGELDLKVKNDGDIWDSGNATLSPDSKWMFLPCQRAIHNIQDSTVVHVMKPPCPRNPSYLDYRKARKSEVLFSEDSQSFAFGAYHDFSLWTMHGGLQYRDSTCAGTLITITPDWKYAVYTIEIPCLEALKKNGEPRSDEMSHRVRYLSIDTHKYVDMPEEADDFSFLAISPDSKWVASVPNRVAFSSNSESVASADKAQNIRIWSTISGHCTNALNVGRSLFGLSFSPDDSQLRTSFGAIAIERSILPPQVANSTTDDAELENTSVMLQRPRWQGYGIDVSGKWITWNGVNLMLMPTDINPASNLNSPRWDYDDRRCQVAAGESVVAWIVIMFTLLSLKLAMWRIMTDLSPTRIIKPYQRATR</sequence>
<dbReference type="PROSITE" id="PS50837">
    <property type="entry name" value="NACHT"/>
    <property type="match status" value="1"/>
</dbReference>
<dbReference type="Gene3D" id="3.40.50.300">
    <property type="entry name" value="P-loop containing nucleotide triphosphate hydrolases"/>
    <property type="match status" value="1"/>
</dbReference>
<dbReference type="PANTHER" id="PTHR46082">
    <property type="entry name" value="ATP/GTP-BINDING PROTEIN-RELATED"/>
    <property type="match status" value="1"/>
</dbReference>
<keyword evidence="3" id="KW-0812">Transmembrane</keyword>
<dbReference type="KEGG" id="clup:CLUP02_02721"/>
<dbReference type="Proteomes" id="UP000830671">
    <property type="component" value="Chromosome 2"/>
</dbReference>
<dbReference type="SUPFAM" id="SSF50998">
    <property type="entry name" value="Quinoprotein alcohol dehydrogenase-like"/>
    <property type="match status" value="1"/>
</dbReference>
<dbReference type="InterPro" id="IPR035994">
    <property type="entry name" value="Nucleoside_phosphorylase_sf"/>
</dbReference>
<feature type="domain" description="NACHT" evidence="4">
    <location>
        <begin position="575"/>
        <end position="724"/>
    </location>
</feature>
<evidence type="ECO:0000256" key="1">
    <source>
        <dbReference type="ARBA" id="ARBA00022737"/>
    </source>
</evidence>
<dbReference type="InterPro" id="IPR001680">
    <property type="entry name" value="WD40_rpt"/>
</dbReference>
<proteinExistence type="predicted"/>
<evidence type="ECO:0000256" key="3">
    <source>
        <dbReference type="SAM" id="Phobius"/>
    </source>
</evidence>
<dbReference type="InterPro" id="IPR011044">
    <property type="entry name" value="Quino_amine_DH_bsu"/>
</dbReference>
<keyword evidence="2" id="KW-0853">WD repeat</keyword>
<organism evidence="5 6">
    <name type="scientific">Colletotrichum lupini</name>
    <dbReference type="NCBI Taxonomy" id="145971"/>
    <lineage>
        <taxon>Eukaryota</taxon>
        <taxon>Fungi</taxon>
        <taxon>Dikarya</taxon>
        <taxon>Ascomycota</taxon>
        <taxon>Pezizomycotina</taxon>
        <taxon>Sordariomycetes</taxon>
        <taxon>Hypocreomycetidae</taxon>
        <taxon>Glomerellales</taxon>
        <taxon>Glomerellaceae</taxon>
        <taxon>Colletotrichum</taxon>
        <taxon>Colletotrichum acutatum species complex</taxon>
    </lineage>
</organism>
<evidence type="ECO:0000313" key="5">
    <source>
        <dbReference type="EMBL" id="UQC77254.1"/>
    </source>
</evidence>
<evidence type="ECO:0000313" key="6">
    <source>
        <dbReference type="Proteomes" id="UP000830671"/>
    </source>
</evidence>
<dbReference type="GO" id="GO:0003824">
    <property type="term" value="F:catalytic activity"/>
    <property type="evidence" value="ECO:0007669"/>
    <property type="project" value="InterPro"/>
</dbReference>
<dbReference type="PANTHER" id="PTHR46082:SF11">
    <property type="entry name" value="AAA+ ATPASE DOMAIN-CONTAINING PROTEIN-RELATED"/>
    <property type="match status" value="1"/>
</dbReference>
<reference evidence="5" key="1">
    <citation type="journal article" date="2021" name="Mol. Plant Microbe Interact.">
        <title>Complete Genome Sequence of the Plant-Pathogenic Fungus Colletotrichum lupini.</title>
        <authorList>
            <person name="Baroncelli R."/>
            <person name="Pensec F."/>
            <person name="Da Lio D."/>
            <person name="Boufleur T."/>
            <person name="Vicente I."/>
            <person name="Sarrocco S."/>
            <person name="Picot A."/>
            <person name="Baraldi E."/>
            <person name="Sukno S."/>
            <person name="Thon M."/>
            <person name="Le Floch G."/>
        </authorList>
    </citation>
    <scope>NUCLEOTIDE SEQUENCE</scope>
    <source>
        <strain evidence="5">IMI 504893</strain>
    </source>
</reference>
<feature type="repeat" description="WD" evidence="2">
    <location>
        <begin position="1277"/>
        <end position="1308"/>
    </location>
</feature>
<protein>
    <submittedName>
        <fullName evidence="5">Pfs domain-containing protein</fullName>
    </submittedName>
</protein>
<evidence type="ECO:0000256" key="2">
    <source>
        <dbReference type="PROSITE-ProRule" id="PRU00221"/>
    </source>
</evidence>
<dbReference type="GO" id="GO:0009116">
    <property type="term" value="P:nucleoside metabolic process"/>
    <property type="evidence" value="ECO:0007669"/>
    <property type="project" value="InterPro"/>
</dbReference>
<keyword evidence="1" id="KW-0677">Repeat</keyword>
<dbReference type="SUPFAM" id="SSF53167">
    <property type="entry name" value="Purine and uridine phosphorylases"/>
    <property type="match status" value="1"/>
</dbReference>
<dbReference type="InterPro" id="IPR056884">
    <property type="entry name" value="NPHP3-like_N"/>
</dbReference>
<dbReference type="RefSeq" id="XP_049138894.1">
    <property type="nucleotide sequence ID" value="XM_049281751.1"/>
</dbReference>